<dbReference type="RefSeq" id="XP_073553662.1">
    <property type="nucleotide sequence ID" value="XM_073707829.1"/>
</dbReference>
<evidence type="ECO:0000313" key="10">
    <source>
        <dbReference type="Proteomes" id="UP001642720"/>
    </source>
</evidence>
<evidence type="ECO:0000256" key="6">
    <source>
        <dbReference type="SAM" id="MobiDB-lite"/>
    </source>
</evidence>
<keyword evidence="10" id="KW-1185">Reference proteome</keyword>
<comment type="caution">
    <text evidence="9">The sequence shown here is derived from an EMBL/GenBank/DDBJ whole genome shotgun (WGS) entry which is preliminary data.</text>
</comment>
<evidence type="ECO:0000256" key="3">
    <source>
        <dbReference type="ARBA" id="ARBA00022989"/>
    </source>
</evidence>
<feature type="region of interest" description="Disordered" evidence="6">
    <location>
        <begin position="313"/>
        <end position="336"/>
    </location>
</feature>
<feature type="transmembrane region" description="Helical" evidence="7">
    <location>
        <begin position="238"/>
        <end position="258"/>
    </location>
</feature>
<dbReference type="PANTHER" id="PTHR33048:SF96">
    <property type="entry name" value="INTEGRAL MEMBRANE PROTEIN"/>
    <property type="match status" value="1"/>
</dbReference>
<comment type="subcellular location">
    <subcellularLocation>
        <location evidence="1">Membrane</location>
        <topology evidence="1">Multi-pass membrane protein</topology>
    </subcellularLocation>
</comment>
<keyword evidence="4 7" id="KW-0472">Membrane</keyword>
<dbReference type="InterPro" id="IPR049326">
    <property type="entry name" value="Rhodopsin_dom_fungi"/>
</dbReference>
<evidence type="ECO:0000256" key="5">
    <source>
        <dbReference type="ARBA" id="ARBA00038359"/>
    </source>
</evidence>
<dbReference type="Proteomes" id="UP001642720">
    <property type="component" value="Unassembled WGS sequence"/>
</dbReference>
<accession>A0ABY2GPH5</accession>
<organism evidence="9 10">
    <name type="scientific">Trichoderma ghanense</name>
    <dbReference type="NCBI Taxonomy" id="65468"/>
    <lineage>
        <taxon>Eukaryota</taxon>
        <taxon>Fungi</taxon>
        <taxon>Dikarya</taxon>
        <taxon>Ascomycota</taxon>
        <taxon>Pezizomycotina</taxon>
        <taxon>Sordariomycetes</taxon>
        <taxon>Hypocreomycetidae</taxon>
        <taxon>Hypocreales</taxon>
        <taxon>Hypocreaceae</taxon>
        <taxon>Trichoderma</taxon>
    </lineage>
</organism>
<evidence type="ECO:0000256" key="1">
    <source>
        <dbReference type="ARBA" id="ARBA00004141"/>
    </source>
</evidence>
<reference evidence="9 10" key="1">
    <citation type="submission" date="2018-01" db="EMBL/GenBank/DDBJ databases">
        <title>Genome characterization of the sugarcane-associated fungus Trichoderma ghanense CCMA-1212 and their application in lignocelulose bioconversion.</title>
        <authorList>
            <person name="Steindorff A.S."/>
            <person name="Mendes T.D."/>
            <person name="Vilela E.S.D."/>
            <person name="Rodrigues D.S."/>
            <person name="Formighieri E.F."/>
            <person name="Melo I.S."/>
            <person name="Favaro L.C.L."/>
        </authorList>
    </citation>
    <scope>NUCLEOTIDE SEQUENCE [LARGE SCALE GENOMIC DNA]</scope>
    <source>
        <strain evidence="9 10">CCMA-1212</strain>
    </source>
</reference>
<comment type="similarity">
    <text evidence="5">Belongs to the SAT4 family.</text>
</comment>
<proteinExistence type="inferred from homology"/>
<sequence>MAAIESRGPQLLAVVLTLLGFAFTATLLRCYVRIKIVKAFGLDDYFMVAALVCDEPHLSADFIRNRELLISQSQISFILFCSVAIMGVHYGTGRHYWDIEQQQDIQEALKTNGLTCSLQYWYFCYIWYCVTMIASKISIGYFLLRITVERIHTWIICVVMLLTVVTGIVFFFVTMLQCAPITYFWNKNQHGSCINIDVIIAITYLYSAFSVVCDFTFALLPIALILQLQMNSRTKIALIPVMLMACVASAAVVVRFAYVKDFKNVDFLWATVDIAIWSTTEQGLAITAGSLATIRPLFRKILAKLGWSTVESHMPPTGGAPNGSLGNRETSGRTKKKVRGPFSLATFTRHEDEDEDEETRRLEHGQLSLGDGYAGNFQTTITTGPKSVWGSKVSKGRSESEEELRMEVSKVKSFLITEETV</sequence>
<evidence type="ECO:0000256" key="2">
    <source>
        <dbReference type="ARBA" id="ARBA00022692"/>
    </source>
</evidence>
<evidence type="ECO:0000259" key="8">
    <source>
        <dbReference type="Pfam" id="PF20684"/>
    </source>
</evidence>
<feature type="transmembrane region" description="Helical" evidence="7">
    <location>
        <begin position="12"/>
        <end position="32"/>
    </location>
</feature>
<evidence type="ECO:0000313" key="9">
    <source>
        <dbReference type="EMBL" id="TFA97460.1"/>
    </source>
</evidence>
<evidence type="ECO:0000256" key="7">
    <source>
        <dbReference type="SAM" id="Phobius"/>
    </source>
</evidence>
<feature type="transmembrane region" description="Helical" evidence="7">
    <location>
        <begin position="204"/>
        <end position="226"/>
    </location>
</feature>
<name>A0ABY2GPH5_9HYPO</name>
<feature type="domain" description="Rhodopsin" evidence="8">
    <location>
        <begin position="28"/>
        <end position="300"/>
    </location>
</feature>
<keyword evidence="2 7" id="KW-0812">Transmembrane</keyword>
<evidence type="ECO:0000256" key="4">
    <source>
        <dbReference type="ARBA" id="ARBA00023136"/>
    </source>
</evidence>
<feature type="transmembrane region" description="Helical" evidence="7">
    <location>
        <begin position="151"/>
        <end position="184"/>
    </location>
</feature>
<protein>
    <recommendedName>
        <fullName evidence="8">Rhodopsin domain-containing protein</fullName>
    </recommendedName>
</protein>
<dbReference type="GeneID" id="300582279"/>
<feature type="transmembrane region" description="Helical" evidence="7">
    <location>
        <begin position="120"/>
        <end position="144"/>
    </location>
</feature>
<dbReference type="InterPro" id="IPR052337">
    <property type="entry name" value="SAT4-like"/>
</dbReference>
<keyword evidence="3 7" id="KW-1133">Transmembrane helix</keyword>
<dbReference type="Pfam" id="PF20684">
    <property type="entry name" value="Fung_rhodopsin"/>
    <property type="match status" value="1"/>
</dbReference>
<feature type="transmembrane region" description="Helical" evidence="7">
    <location>
        <begin position="68"/>
        <end position="90"/>
    </location>
</feature>
<gene>
    <name evidence="9" type="ORF">CCMA1212_010801</name>
</gene>
<dbReference type="EMBL" id="PPTA01000033">
    <property type="protein sequence ID" value="TFA97460.1"/>
    <property type="molecule type" value="Genomic_DNA"/>
</dbReference>
<dbReference type="PANTHER" id="PTHR33048">
    <property type="entry name" value="PTH11-LIKE INTEGRAL MEMBRANE PROTEIN (AFU_ORTHOLOGUE AFUA_5G11245)"/>
    <property type="match status" value="1"/>
</dbReference>